<keyword evidence="1" id="KW-0472">Membrane</keyword>
<dbReference type="GO" id="GO:0007165">
    <property type="term" value="P:signal transduction"/>
    <property type="evidence" value="ECO:0007669"/>
    <property type="project" value="InterPro"/>
</dbReference>
<dbReference type="PROSITE" id="PS50104">
    <property type="entry name" value="TIR"/>
    <property type="match status" value="1"/>
</dbReference>
<name>A0A660SHD0_UNCW3</name>
<dbReference type="SMART" id="SM00255">
    <property type="entry name" value="TIR"/>
    <property type="match status" value="1"/>
</dbReference>
<proteinExistence type="predicted"/>
<evidence type="ECO:0000313" key="3">
    <source>
        <dbReference type="EMBL" id="RKX69556.1"/>
    </source>
</evidence>
<keyword evidence="1" id="KW-1133">Transmembrane helix</keyword>
<dbReference type="EMBL" id="QNBE01000078">
    <property type="protein sequence ID" value="RKX69556.1"/>
    <property type="molecule type" value="Genomic_DNA"/>
</dbReference>
<accession>A0A660SHD0</accession>
<comment type="caution">
    <text evidence="3">The sequence shown here is derived from an EMBL/GenBank/DDBJ whole genome shotgun (WGS) entry which is preliminary data.</text>
</comment>
<evidence type="ECO:0000259" key="2">
    <source>
        <dbReference type="PROSITE" id="PS50104"/>
    </source>
</evidence>
<evidence type="ECO:0000256" key="1">
    <source>
        <dbReference type="SAM" id="Phobius"/>
    </source>
</evidence>
<organism evidence="3 4">
    <name type="scientific">candidate division WOR-3 bacterium</name>
    <dbReference type="NCBI Taxonomy" id="2052148"/>
    <lineage>
        <taxon>Bacteria</taxon>
        <taxon>Bacteria division WOR-3</taxon>
    </lineage>
</organism>
<dbReference type="Pfam" id="PF13676">
    <property type="entry name" value="TIR_2"/>
    <property type="match status" value="1"/>
</dbReference>
<feature type="transmembrane region" description="Helical" evidence="1">
    <location>
        <begin position="139"/>
        <end position="157"/>
    </location>
</feature>
<keyword evidence="1" id="KW-0812">Transmembrane</keyword>
<dbReference type="InterPro" id="IPR035897">
    <property type="entry name" value="Toll_tir_struct_dom_sf"/>
</dbReference>
<feature type="domain" description="TIR" evidence="2">
    <location>
        <begin position="1"/>
        <end position="127"/>
    </location>
</feature>
<dbReference type="Gene3D" id="3.40.50.10140">
    <property type="entry name" value="Toll/interleukin-1 receptor homology (TIR) domain"/>
    <property type="match status" value="1"/>
</dbReference>
<sequence length="158" mass="17521">MAYKVFISHSTRDRGLVITLANLLTKFGAEVFVAEWYLSPGEQLDKKVFSQIERADCMVVLLTRNGIRSNWVHQEIGYAIKMGKPIIPLVEKGVSSGDLAALQGKEYIEYDPLEPQEALSKAATYVKSLKLKKKEQERTLLIAGGILALILLLSEGGK</sequence>
<dbReference type="SUPFAM" id="SSF52200">
    <property type="entry name" value="Toll/Interleukin receptor TIR domain"/>
    <property type="match status" value="1"/>
</dbReference>
<dbReference type="Proteomes" id="UP000268469">
    <property type="component" value="Unassembled WGS sequence"/>
</dbReference>
<reference evidence="3 4" key="1">
    <citation type="submission" date="2018-06" db="EMBL/GenBank/DDBJ databases">
        <title>Extensive metabolic versatility and redundancy in microbially diverse, dynamic hydrothermal sediments.</title>
        <authorList>
            <person name="Dombrowski N."/>
            <person name="Teske A."/>
            <person name="Baker B.J."/>
        </authorList>
    </citation>
    <scope>NUCLEOTIDE SEQUENCE [LARGE SCALE GENOMIC DNA]</scope>
    <source>
        <strain evidence="3">B36_G15</strain>
    </source>
</reference>
<dbReference type="InterPro" id="IPR000157">
    <property type="entry name" value="TIR_dom"/>
</dbReference>
<evidence type="ECO:0000313" key="4">
    <source>
        <dbReference type="Proteomes" id="UP000268469"/>
    </source>
</evidence>
<gene>
    <name evidence="3" type="ORF">DRP53_07830</name>
</gene>
<dbReference type="AlphaFoldDB" id="A0A660SHD0"/>
<protein>
    <recommendedName>
        <fullName evidence="2">TIR domain-containing protein</fullName>
    </recommendedName>
</protein>